<reference evidence="16" key="1">
    <citation type="submission" date="2025-08" db="UniProtKB">
        <authorList>
            <consortium name="RefSeq"/>
        </authorList>
    </citation>
    <scope>IDENTIFICATION</scope>
    <source>
        <tissue evidence="16">Entire body</tissue>
    </source>
</reference>
<dbReference type="CDD" id="cd06850">
    <property type="entry name" value="biotinyl_domain"/>
    <property type="match status" value="1"/>
</dbReference>
<keyword evidence="8" id="KW-0496">Mitochondrion</keyword>
<dbReference type="SUPFAM" id="SSF52440">
    <property type="entry name" value="PreATP-grasp domain"/>
    <property type="match status" value="1"/>
</dbReference>
<dbReference type="PROSITE" id="PS00867">
    <property type="entry name" value="CPSASE_2"/>
    <property type="match status" value="1"/>
</dbReference>
<comment type="subcellular location">
    <subcellularLocation>
        <location evidence="2">Mitochondrion matrix</location>
    </subcellularLocation>
</comment>
<gene>
    <name evidence="16" type="primary">LOC108735140</name>
</gene>
<dbReference type="SMART" id="SM00878">
    <property type="entry name" value="Biotin_carb_C"/>
    <property type="match status" value="1"/>
</dbReference>
<keyword evidence="7" id="KW-0443">Lipid metabolism</keyword>
<evidence type="ECO:0000256" key="4">
    <source>
        <dbReference type="ARBA" id="ARBA00022741"/>
    </source>
</evidence>
<evidence type="ECO:0000256" key="8">
    <source>
        <dbReference type="ARBA" id="ARBA00023128"/>
    </source>
</evidence>
<evidence type="ECO:0000256" key="6">
    <source>
        <dbReference type="ARBA" id="ARBA00022946"/>
    </source>
</evidence>
<dbReference type="PROSITE" id="PS50975">
    <property type="entry name" value="ATP_GRASP"/>
    <property type="match status" value="1"/>
</dbReference>
<feature type="domain" description="Lipoyl-binding" evidence="12">
    <location>
        <begin position="639"/>
        <end position="714"/>
    </location>
</feature>
<dbReference type="STRING" id="224129.A0A1W4WET6"/>
<dbReference type="Proteomes" id="UP000192223">
    <property type="component" value="Unplaced"/>
</dbReference>
<dbReference type="SUPFAM" id="SSF51246">
    <property type="entry name" value="Rudiment single hybrid motif"/>
    <property type="match status" value="1"/>
</dbReference>
<dbReference type="InterPro" id="IPR011053">
    <property type="entry name" value="Single_hybrid_motif"/>
</dbReference>
<keyword evidence="15" id="KW-1185">Reference proteome</keyword>
<dbReference type="Pfam" id="PF02786">
    <property type="entry name" value="CPSase_L_D2"/>
    <property type="match status" value="1"/>
</dbReference>
<evidence type="ECO:0000259" key="13">
    <source>
        <dbReference type="PROSITE" id="PS50975"/>
    </source>
</evidence>
<sequence length="714" mass="79894">MTSLNSIVCVVLRGQFRIHKKNVLQSASTSFLHRRGIYTVDVENKDPTFDKILIANRGEIACRIISTAKRMGIKTVAVFSEADIHSKHVKMADESIFIGPAPAKDSYLDVAKIIDAVRKSGAQAVHPGYGFLSENSSFVQLLEGENITFVGPSAEAINGMGDKLESKRLAMAAGVNTIPGFDGIIKDAEHCVEISKSIGYPVMIKASAGGGGKGMRLARNDDEAREGFRLSTQEALSSFGDSRMLVEKFIDNPRHIEIQVLGDKYGNAIYLYERECSIQRRNQKVIEEAPSTFLDQETRRLMGEQAVALCKKLGYSSAGTVEFLVDSNRKFYFLEMNTRLQVEHPITESITGVDLVQQMLKVAKGHPLNIKQHDIKINGWALESRVYAEDPYKNFGLPSIGRLYKYIEPAHLPGVRCDSGIEEGSEISLYYDPMICKLITYGKDRDEAIKRNINALDSYVIRGVIHNIPLLRDILTENRFVKGDISTNYLPQVYPEGFKGRTLNERDTEKLVAIASALYITQQLRNRMFLNVPIMKKHDKMFDTCELLVSFLEKNISVVVKRRENKFFVEIGGKELKLEGDLNLAKPILSTIINDEEMLIQLASKDSVGNFEFIYAGTSYKIRVFTKLVGDMLHLMPQKLQLDASKLIKSPMPGLVKTISCKVGDFVTEGQELCVIEAMKMQNSITTTRQGKVKGVFIKEKDTVSDDDVLVELE</sequence>
<feature type="domain" description="Biotin carboxylation" evidence="14">
    <location>
        <begin position="48"/>
        <end position="495"/>
    </location>
</feature>
<dbReference type="InterPro" id="IPR041265">
    <property type="entry name" value="PCC_BT"/>
</dbReference>
<dbReference type="InterPro" id="IPR011054">
    <property type="entry name" value="Rudment_hybrid_motif"/>
</dbReference>
<dbReference type="SUPFAM" id="SSF56059">
    <property type="entry name" value="Glutathione synthetase ATP-binding domain-like"/>
    <property type="match status" value="1"/>
</dbReference>
<dbReference type="PANTHER" id="PTHR18866">
    <property type="entry name" value="CARBOXYLASE:PYRUVATE/ACETYL-COA/PROPIONYL-COA CARBOXYLASE"/>
    <property type="match status" value="1"/>
</dbReference>
<dbReference type="GO" id="GO:0046872">
    <property type="term" value="F:metal ion binding"/>
    <property type="evidence" value="ECO:0007669"/>
    <property type="project" value="InterPro"/>
</dbReference>
<dbReference type="FunFam" id="3.40.50.20:FF:000010">
    <property type="entry name" value="Propionyl-CoA carboxylase subunit alpha"/>
    <property type="match status" value="1"/>
</dbReference>
<dbReference type="Pfam" id="PF18140">
    <property type="entry name" value="PCC_BT"/>
    <property type="match status" value="1"/>
</dbReference>
<dbReference type="NCBIfam" id="NF006367">
    <property type="entry name" value="PRK08591.1"/>
    <property type="match status" value="1"/>
</dbReference>
<evidence type="ECO:0000256" key="5">
    <source>
        <dbReference type="ARBA" id="ARBA00022840"/>
    </source>
</evidence>
<evidence type="ECO:0000256" key="1">
    <source>
        <dbReference type="ARBA" id="ARBA00001953"/>
    </source>
</evidence>
<dbReference type="SUPFAM" id="SSF51230">
    <property type="entry name" value="Single hybrid motif"/>
    <property type="match status" value="1"/>
</dbReference>
<dbReference type="PROSITE" id="PS50979">
    <property type="entry name" value="BC"/>
    <property type="match status" value="1"/>
</dbReference>
<keyword evidence="4 11" id="KW-0547">Nucleotide-binding</keyword>
<dbReference type="GO" id="GO:0005524">
    <property type="term" value="F:ATP binding"/>
    <property type="evidence" value="ECO:0007669"/>
    <property type="project" value="UniProtKB-UniRule"/>
</dbReference>
<dbReference type="PROSITE" id="PS50968">
    <property type="entry name" value="BIOTINYL_LIPOYL"/>
    <property type="match status" value="1"/>
</dbReference>
<evidence type="ECO:0000313" key="15">
    <source>
        <dbReference type="Proteomes" id="UP000192223"/>
    </source>
</evidence>
<dbReference type="InterPro" id="IPR005479">
    <property type="entry name" value="CPAse_ATP-bd"/>
</dbReference>
<keyword evidence="3" id="KW-0436">Ligase</keyword>
<keyword evidence="5 11" id="KW-0067">ATP-binding</keyword>
<dbReference type="InParanoid" id="A0A1W4WET6"/>
<dbReference type="FunFam" id="3.30.470.20:FF:000028">
    <property type="entry name" value="Methylcrotonoyl-CoA carboxylase subunit alpha, mitochondrial"/>
    <property type="match status" value="1"/>
</dbReference>
<dbReference type="FunFam" id="2.40.50.100:FF:000003">
    <property type="entry name" value="Acetyl-CoA carboxylase biotin carboxyl carrier protein"/>
    <property type="match status" value="1"/>
</dbReference>
<accession>A0A1W4WET6</accession>
<dbReference type="InterPro" id="IPR005481">
    <property type="entry name" value="BC-like_N"/>
</dbReference>
<evidence type="ECO:0000259" key="14">
    <source>
        <dbReference type="PROSITE" id="PS50979"/>
    </source>
</evidence>
<dbReference type="Pfam" id="PF02785">
    <property type="entry name" value="Biotin_carb_C"/>
    <property type="match status" value="1"/>
</dbReference>
<evidence type="ECO:0000256" key="3">
    <source>
        <dbReference type="ARBA" id="ARBA00022598"/>
    </source>
</evidence>
<dbReference type="AlphaFoldDB" id="A0A1W4WET6"/>
<dbReference type="GeneID" id="108735140"/>
<evidence type="ECO:0000256" key="2">
    <source>
        <dbReference type="ARBA" id="ARBA00004305"/>
    </source>
</evidence>
<dbReference type="GO" id="GO:0005759">
    <property type="term" value="C:mitochondrial matrix"/>
    <property type="evidence" value="ECO:0007669"/>
    <property type="project" value="UniProtKB-SubCell"/>
</dbReference>
<keyword evidence="9" id="KW-0092">Biotin</keyword>
<dbReference type="Gene3D" id="3.30.700.30">
    <property type="match status" value="1"/>
</dbReference>
<comment type="cofactor">
    <cofactor evidence="1">
        <name>biotin</name>
        <dbReference type="ChEBI" id="CHEBI:57586"/>
    </cofactor>
</comment>
<protein>
    <submittedName>
        <fullName evidence="16">Propionyl-CoA carboxylase alpha chain, mitochondrial-like</fullName>
    </submittedName>
</protein>
<evidence type="ECO:0000256" key="10">
    <source>
        <dbReference type="ARBA" id="ARBA00056148"/>
    </source>
</evidence>
<dbReference type="FunFam" id="3.30.1490.20:FF:000003">
    <property type="entry name" value="acetyl-CoA carboxylase isoform X1"/>
    <property type="match status" value="1"/>
</dbReference>
<evidence type="ECO:0000256" key="11">
    <source>
        <dbReference type="PROSITE-ProRule" id="PRU00409"/>
    </source>
</evidence>
<dbReference type="GO" id="GO:0006629">
    <property type="term" value="P:lipid metabolic process"/>
    <property type="evidence" value="ECO:0007669"/>
    <property type="project" value="UniProtKB-KW"/>
</dbReference>
<dbReference type="KEGG" id="apln:108735140"/>
<dbReference type="InterPro" id="IPR011764">
    <property type="entry name" value="Biotin_carboxylation_dom"/>
</dbReference>
<name>A0A1W4WET6_AGRPL</name>
<dbReference type="InterPro" id="IPR000089">
    <property type="entry name" value="Biotin_lipoyl"/>
</dbReference>
<proteinExistence type="predicted"/>
<dbReference type="InterPro" id="IPR050856">
    <property type="entry name" value="Biotin_carboxylase_complex"/>
</dbReference>
<evidence type="ECO:0000256" key="7">
    <source>
        <dbReference type="ARBA" id="ARBA00023098"/>
    </source>
</evidence>
<dbReference type="Pfam" id="PF00364">
    <property type="entry name" value="Biotin_lipoyl"/>
    <property type="match status" value="1"/>
</dbReference>
<evidence type="ECO:0000259" key="12">
    <source>
        <dbReference type="PROSITE" id="PS50968"/>
    </source>
</evidence>
<organism evidence="15 16">
    <name type="scientific">Agrilus planipennis</name>
    <name type="common">Emerald ash borer</name>
    <name type="synonym">Agrilus marcopoli</name>
    <dbReference type="NCBI Taxonomy" id="224129"/>
    <lineage>
        <taxon>Eukaryota</taxon>
        <taxon>Metazoa</taxon>
        <taxon>Ecdysozoa</taxon>
        <taxon>Arthropoda</taxon>
        <taxon>Hexapoda</taxon>
        <taxon>Insecta</taxon>
        <taxon>Pterygota</taxon>
        <taxon>Neoptera</taxon>
        <taxon>Endopterygota</taxon>
        <taxon>Coleoptera</taxon>
        <taxon>Polyphaga</taxon>
        <taxon>Elateriformia</taxon>
        <taxon>Buprestoidea</taxon>
        <taxon>Buprestidae</taxon>
        <taxon>Agrilinae</taxon>
        <taxon>Agrilus</taxon>
    </lineage>
</organism>
<dbReference type="Gene3D" id="3.30.470.20">
    <property type="entry name" value="ATP-grasp fold, B domain"/>
    <property type="match status" value="1"/>
</dbReference>
<dbReference type="InterPro" id="IPR011761">
    <property type="entry name" value="ATP-grasp"/>
</dbReference>
<dbReference type="Gene3D" id="2.40.50.100">
    <property type="match status" value="1"/>
</dbReference>
<dbReference type="RefSeq" id="XP_018322476.1">
    <property type="nucleotide sequence ID" value="XM_018466974.1"/>
</dbReference>
<evidence type="ECO:0000256" key="9">
    <source>
        <dbReference type="ARBA" id="ARBA00023267"/>
    </source>
</evidence>
<dbReference type="OrthoDB" id="196847at2759"/>
<dbReference type="GO" id="GO:0004658">
    <property type="term" value="F:propionyl-CoA carboxylase activity"/>
    <property type="evidence" value="ECO:0007669"/>
    <property type="project" value="TreeGrafter"/>
</dbReference>
<comment type="function">
    <text evidence="10">This is one of the 2 subunits of the biotin-dependent propionyl-CoA carboxylase (PCC), a mitochondrial enzyme involved in the catabolism of odd chain fatty acids, branched-chain amino acids isoleucine, threonine, methionine, and valine and other metabolites. Propionyl-CoA carboxylase catalyzes the carboxylation of propionyl-CoA/propanoyl-CoA to D-methylmalonyl-CoA/(S)-methylmalonyl-CoA. Within the holoenzyme, the alpha subunit catalyzes the ATP-dependent carboxylation of the biotin carried by the biotin carboxyl carrier (BCC) domain, while the beta subunit then transfers the carboxyl group from carboxylated biotin to propionyl-CoA. Propionyl-CoA carboxylase also significantly acts on butyryl-CoA/butanoyl-CoA, which is converted to ethylmalonyl-CoA/(2S)-ethylmalonyl-CoA. Other alternative minor substrates include (2E)-butenoyl-CoA/crotonoyl-CoA.</text>
</comment>
<feature type="domain" description="ATP-grasp" evidence="13">
    <location>
        <begin position="167"/>
        <end position="364"/>
    </location>
</feature>
<dbReference type="PROSITE" id="PS00866">
    <property type="entry name" value="CPSASE_1"/>
    <property type="match status" value="1"/>
</dbReference>
<dbReference type="Pfam" id="PF00289">
    <property type="entry name" value="Biotin_carb_N"/>
    <property type="match status" value="1"/>
</dbReference>
<dbReference type="InterPro" id="IPR005482">
    <property type="entry name" value="Biotin_COase_C"/>
</dbReference>
<dbReference type="InterPro" id="IPR016185">
    <property type="entry name" value="PreATP-grasp_dom_sf"/>
</dbReference>
<dbReference type="PANTHER" id="PTHR18866:SF33">
    <property type="entry name" value="METHYLCROTONOYL-COA CARBOXYLASE SUBUNIT ALPHA, MITOCHONDRIAL-RELATED"/>
    <property type="match status" value="1"/>
</dbReference>
<evidence type="ECO:0000313" key="16">
    <source>
        <dbReference type="RefSeq" id="XP_018322476.1"/>
    </source>
</evidence>
<keyword evidence="6" id="KW-0809">Transit peptide</keyword>